<keyword evidence="3" id="KW-1185">Reference proteome</keyword>
<feature type="region of interest" description="Disordered" evidence="1">
    <location>
        <begin position="1"/>
        <end position="27"/>
    </location>
</feature>
<evidence type="ECO:0000313" key="2">
    <source>
        <dbReference type="EMBL" id="CUB03166.1"/>
    </source>
</evidence>
<evidence type="ECO:0000256" key="1">
    <source>
        <dbReference type="SAM" id="MobiDB-lite"/>
    </source>
</evidence>
<reference evidence="3" key="1">
    <citation type="submission" date="2015-08" db="EMBL/GenBank/DDBJ databases">
        <authorList>
            <person name="Varghese N."/>
        </authorList>
    </citation>
    <scope>NUCLEOTIDE SEQUENCE [LARGE SCALE GENOMIC DNA]</scope>
    <source>
        <strain evidence="3">JCM 18476</strain>
    </source>
</reference>
<name>A0A0K6IJB6_9GAMM</name>
<accession>A0A0K6IJB6</accession>
<organism evidence="2 3">
    <name type="scientific">Marinomonas fungiae</name>
    <dbReference type="NCBI Taxonomy" id="1137284"/>
    <lineage>
        <taxon>Bacteria</taxon>
        <taxon>Pseudomonadati</taxon>
        <taxon>Pseudomonadota</taxon>
        <taxon>Gammaproteobacteria</taxon>
        <taxon>Oceanospirillales</taxon>
        <taxon>Oceanospirillaceae</taxon>
        <taxon>Marinomonas</taxon>
    </lineage>
</organism>
<protein>
    <submittedName>
        <fullName evidence="2">Uncharacterized protein</fullName>
    </submittedName>
</protein>
<evidence type="ECO:0000313" key="3">
    <source>
        <dbReference type="Proteomes" id="UP000182769"/>
    </source>
</evidence>
<dbReference type="Proteomes" id="UP000182769">
    <property type="component" value="Unassembled WGS sequence"/>
</dbReference>
<dbReference type="EMBL" id="CYHG01000003">
    <property type="protein sequence ID" value="CUB03166.1"/>
    <property type="molecule type" value="Genomic_DNA"/>
</dbReference>
<proteinExistence type="predicted"/>
<gene>
    <name evidence="2" type="ORF">Ga0061065_10314</name>
</gene>
<sequence length="240" mass="26732">MSEINDENYQIETRLQEMGPSPSPSRPRLFEDEMYNMLEQFEALPENYNALISELNNGFSWVSSQLTKVSQERDTVENIKSQTTQERESAQNARSAAQEYANSPTEIESGVWSSMMWAIGSIVNGSSKAWATQLDTPVKDDLWSSAAYAHGSIPNGSSKFWRDQTVLEFEKTKSEREATEVVAAAYGAAVGLPSTLNNDGKVLGLKNGLPAWVDGGLRVIFSTQVRPFKLQRVRLSCRSH</sequence>
<dbReference type="RefSeq" id="WP_055462141.1">
    <property type="nucleotide sequence ID" value="NZ_CYHG01000003.1"/>
</dbReference>
<dbReference type="AlphaFoldDB" id="A0A0K6IJB6"/>
<feature type="region of interest" description="Disordered" evidence="1">
    <location>
        <begin position="82"/>
        <end position="103"/>
    </location>
</feature>
<dbReference type="STRING" id="1137284.GCA_001418205_01012"/>